<dbReference type="CDD" id="cd17546">
    <property type="entry name" value="REC_hyHK_CKI1_RcsC-like"/>
    <property type="match status" value="1"/>
</dbReference>
<evidence type="ECO:0000256" key="5">
    <source>
        <dbReference type="ARBA" id="ARBA00022741"/>
    </source>
</evidence>
<feature type="region of interest" description="Disordered" evidence="11">
    <location>
        <begin position="879"/>
        <end position="898"/>
    </location>
</feature>
<feature type="region of interest" description="Disordered" evidence="11">
    <location>
        <begin position="428"/>
        <end position="481"/>
    </location>
</feature>
<dbReference type="GO" id="GO:0000160">
    <property type="term" value="P:phosphorelay signal transduction system"/>
    <property type="evidence" value="ECO:0007669"/>
    <property type="project" value="InterPro"/>
</dbReference>
<feature type="compositionally biased region" description="Polar residues" evidence="11">
    <location>
        <begin position="1509"/>
        <end position="1521"/>
    </location>
</feature>
<dbReference type="EMBL" id="CACVBS010000028">
    <property type="protein sequence ID" value="CAA7259648.1"/>
    <property type="molecule type" value="Genomic_DNA"/>
</dbReference>
<evidence type="ECO:0000256" key="8">
    <source>
        <dbReference type="ARBA" id="ARBA00047899"/>
    </source>
</evidence>
<evidence type="ECO:0000259" key="13">
    <source>
        <dbReference type="PROSITE" id="PS50110"/>
    </source>
</evidence>
<dbReference type="SUPFAM" id="SSF56112">
    <property type="entry name" value="Protein kinase-like (PK-like)"/>
    <property type="match status" value="1"/>
</dbReference>
<dbReference type="SUPFAM" id="SSF55785">
    <property type="entry name" value="PYP-like sensor domain (PAS domain)"/>
    <property type="match status" value="1"/>
</dbReference>
<evidence type="ECO:0000256" key="9">
    <source>
        <dbReference type="ARBA" id="ARBA00048679"/>
    </source>
</evidence>
<dbReference type="GO" id="GO:0005524">
    <property type="term" value="F:ATP binding"/>
    <property type="evidence" value="ECO:0007669"/>
    <property type="project" value="UniProtKB-KW"/>
</dbReference>
<evidence type="ECO:0000256" key="3">
    <source>
        <dbReference type="ARBA" id="ARBA00022553"/>
    </source>
</evidence>
<feature type="region of interest" description="Disordered" evidence="11">
    <location>
        <begin position="187"/>
        <end position="280"/>
    </location>
</feature>
<keyword evidence="7" id="KW-0067">ATP-binding</keyword>
<dbReference type="SUPFAM" id="SSF52172">
    <property type="entry name" value="CheY-like"/>
    <property type="match status" value="1"/>
</dbReference>
<dbReference type="Pfam" id="PF00072">
    <property type="entry name" value="Response_reg"/>
    <property type="match status" value="1"/>
</dbReference>
<dbReference type="PROSITE" id="PS50011">
    <property type="entry name" value="PROTEIN_KINASE_DOM"/>
    <property type="match status" value="1"/>
</dbReference>
<comment type="caution">
    <text evidence="15">The sequence shown here is derived from an EMBL/GenBank/DDBJ whole genome shotgun (WGS) entry which is preliminary data.</text>
</comment>
<dbReference type="Gene3D" id="3.30.450.20">
    <property type="entry name" value="PAS domain"/>
    <property type="match status" value="1"/>
</dbReference>
<proteinExistence type="predicted"/>
<feature type="region of interest" description="Disordered" evidence="11">
    <location>
        <begin position="905"/>
        <end position="976"/>
    </location>
</feature>
<feature type="compositionally biased region" description="Low complexity" evidence="11">
    <location>
        <begin position="232"/>
        <end position="244"/>
    </location>
</feature>
<feature type="compositionally biased region" description="Basic and acidic residues" evidence="11">
    <location>
        <begin position="85"/>
        <end position="103"/>
    </location>
</feature>
<evidence type="ECO:0000313" key="15">
    <source>
        <dbReference type="EMBL" id="CAA7259648.1"/>
    </source>
</evidence>
<feature type="region of interest" description="Disordered" evidence="11">
    <location>
        <begin position="128"/>
        <end position="166"/>
    </location>
</feature>
<gene>
    <name evidence="15" type="ORF">AAE3_LOCUS2011</name>
</gene>
<keyword evidence="3 10" id="KW-0597">Phosphoprotein</keyword>
<dbReference type="InterPro" id="IPR050236">
    <property type="entry name" value="Ser_Thr_kinase_AGC"/>
</dbReference>
<evidence type="ECO:0000256" key="2">
    <source>
        <dbReference type="ARBA" id="ARBA00022527"/>
    </source>
</evidence>
<dbReference type="FunFam" id="1.10.510.10:FF:000340">
    <property type="entry name" value="Serine threonine protein kinase"/>
    <property type="match status" value="1"/>
</dbReference>
<dbReference type="Gene3D" id="3.30.200.20">
    <property type="entry name" value="Phosphorylase Kinase, domain 1"/>
    <property type="match status" value="2"/>
</dbReference>
<evidence type="ECO:0000256" key="10">
    <source>
        <dbReference type="PROSITE-ProRule" id="PRU00169"/>
    </source>
</evidence>
<dbReference type="PROSITE" id="PS50110">
    <property type="entry name" value="RESPONSE_REGULATORY"/>
    <property type="match status" value="1"/>
</dbReference>
<sequence>MSDSGQYQRRQPPSPLVFSPDAILSPVPLQAQQSIASINNASASNTVSMPFVRRHVTRRLKAAKADCDKELQRITNNITAFFEERLREGDHETERDRRERDQDSQQGDPEPLREAFACAQASEFGALQTDEYSSDGGYDAEPEYGRHSRQRACPQERSRPPSLLLHSYSSPVTASFTSAQMSPASIRRHSAAPWDRPLSSSVSSSVVGSSPASSTILLPDAPITRKQPNPPSSSTSWATGSASSRRLSRTIHMSARPTHSGQSSRSTSRSRSPLPPVSSHASFSEYAVSSAFNRRSSRILVDDPVDPIMTALYEIIGVATDVTEMTVPQLINQPKIMETIVQRVQNIGRTWDDHPDWHGRNWYVQVLLAVASLSRVVEWWEAEKQFWNFKDNEEEEEEEPFMFLTKPIEDSGPPPSSSLHTDAELEGFKLNDDDDHKVRPPTPPTITRKSRDEPPPKSTTPSKLGPPISSKPLPSASPSKIMEATESARVLATERLRLQAETAQNQNIVLELSLDGDHFIWVNHAWRGVVGTDPEGLPGTRISTLLSPSDWAVFKEASQRLQEDDSHTVEVRFKLQIEPTVEYDPSAGTLYQQMEGKGMLMIDREDGQPSHTMWVIKPIAPARFEHDAPTIILEENDRAPEPASTIRQNFVDRPAFEPVTPFPFSQPVSTDPILCRICECQIPQWYFEKHSETCAETHRLEAEIVECNESISELRNTIRDLLIAVDRPSPTAVPEYRGMQIFTPSASTIVSSPLQLFRANKMQRLGVKKMQRRFLDQIDEILEVALEVSMPSLKEEEAKEPIERQRLLSPGSERKITQIRQWSKPTTEDAALGQLLQDAERVMRQKIDNVVRMQNTIRYSEKIWLEWQEKVEGVLATVDESDGESEGSGSAEGDVEVDDLEVNDHSSTRSEYGGGSGGQRTVDPTPVGSGSPVPYTFAHARTASIPLPPQPSPSTLSARQSLQATRSSTPSSVSSPLALAAPIVASSSPEEHMPQMSLDESPNILTVKTRKSAQNLLEPKFVITPPASPLVAARDGSSSSLTRESSTKRSHRRHSTANLLTSPPVTGPLSPRQTSTQPLARTTPSIKDFDIIKPISKGAFGSVFLAKKKATGDYYAIKVLKKADMIAKNQITNVKAERMILMKQAESPFVAKLYFTFQSKDNLYLVMEYLNGGDCAALIKSLGCLPEEWTKNYIAEVVLGLEYLHQRGVVHRDLKPDNLLIDAHGHLKLTDFGLSRIGLLGRQTREAQLGRPLTRYNSRSRPPSMDSAYLSSPLIYPDSTGGGSYFAQRTSAVPRVGHSPHQLPTDDYAESSGSESLSGLHTRRSLKLAESPLQSFATELTTDLRSHSNSGGGGTPPGEQKFVGTPDYLAPETILGLRGDDTTVDWWALGVITYEFLYGIPPFHAETPEKVFENILSGHIEWHEEWIDFSPEARDFMQALMTLDPNERLGANGAEEVKAHPFFAGIDWDKVTTTEAAFIPQVTDPESTDYFDPRGAIPQLFQDEDPVALQSQSTLDSPTGNSTMPPPVSMPVPIAGREPPLSGGSDDFGSFSFKNLPVLKQANDDVIRKLKTDQMAPITHALTEPANYQHQRKRSVSQRIKKPPSVVTTMGPGMSAGPPSPATSTSSIASSPSRASLPPPTPGSSAGHVRKPSEYGAVERFKLNHLEGERKNSPSRLRTASVSSAGDGSGSETWQSAGYGSQQESNTPPSSVHSIDLRKGPDPTDRVVTCLLAEDNPITAKIIETLLIRLGCRCVVVADGSEAISVAMGDIKFDCILMDLQMPVLDGEGAARYIRSTNSKNTNTPIIAVSAYCGTDPNDTSNIFAASISKPVTKADLLTVMRQLGFKTSTMHGATAHTKVTASAHVS</sequence>
<feature type="compositionally biased region" description="Low complexity" evidence="11">
    <location>
        <begin position="260"/>
        <end position="272"/>
    </location>
</feature>
<feature type="region of interest" description="Disordered" evidence="11">
    <location>
        <begin position="1293"/>
        <end position="1323"/>
    </location>
</feature>
<feature type="compositionally biased region" description="Low complexity" evidence="11">
    <location>
        <begin position="1310"/>
        <end position="1320"/>
    </location>
</feature>
<keyword evidence="16" id="KW-1185">Reference proteome</keyword>
<feature type="compositionally biased region" description="Basic residues" evidence="11">
    <location>
        <begin position="1590"/>
        <end position="1602"/>
    </location>
</feature>
<feature type="region of interest" description="Disordered" evidence="11">
    <location>
        <begin position="1508"/>
        <end position="1527"/>
    </location>
</feature>
<feature type="domain" description="Response regulatory" evidence="13">
    <location>
        <begin position="1729"/>
        <end position="1845"/>
    </location>
</feature>
<feature type="compositionally biased region" description="Low complexity" evidence="11">
    <location>
        <begin position="1609"/>
        <end position="1636"/>
    </location>
</feature>
<dbReference type="SMART" id="SM00448">
    <property type="entry name" value="REC"/>
    <property type="match status" value="1"/>
</dbReference>
<dbReference type="CDD" id="cd05579">
    <property type="entry name" value="STKc_MAST_like"/>
    <property type="match status" value="1"/>
</dbReference>
<feature type="modified residue" description="4-aspartylphosphate" evidence="10">
    <location>
        <position position="1779"/>
    </location>
</feature>
<dbReference type="OrthoDB" id="162894at2759"/>
<dbReference type="SMART" id="SM00220">
    <property type="entry name" value="S_TKc"/>
    <property type="match status" value="1"/>
</dbReference>
<feature type="compositionally biased region" description="Low complexity" evidence="11">
    <location>
        <begin position="199"/>
        <end position="214"/>
    </location>
</feature>
<reference evidence="15 16" key="1">
    <citation type="submission" date="2020-01" db="EMBL/GenBank/DDBJ databases">
        <authorList>
            <person name="Gupta K D."/>
        </authorList>
    </citation>
    <scope>NUCLEOTIDE SEQUENCE [LARGE SCALE GENOMIC DNA]</scope>
</reference>
<dbReference type="PANTHER" id="PTHR24356">
    <property type="entry name" value="SERINE/THREONINE-PROTEIN KINASE"/>
    <property type="match status" value="1"/>
</dbReference>
<protein>
    <recommendedName>
        <fullName evidence="1">non-specific serine/threonine protein kinase</fullName>
        <ecNumber evidence="1">2.7.11.1</ecNumber>
    </recommendedName>
</protein>
<accession>A0A8S0WVC8</accession>
<dbReference type="Gene3D" id="1.10.510.10">
    <property type="entry name" value="Transferase(Phosphotransferase) domain 1"/>
    <property type="match status" value="2"/>
</dbReference>
<dbReference type="FunFam" id="3.30.200.20:FF:001008">
    <property type="entry name" value="Serine/threonine-protein kinase cek1"/>
    <property type="match status" value="1"/>
</dbReference>
<dbReference type="Gene3D" id="3.40.50.2300">
    <property type="match status" value="1"/>
</dbReference>
<evidence type="ECO:0000259" key="12">
    <source>
        <dbReference type="PROSITE" id="PS50011"/>
    </source>
</evidence>
<comment type="catalytic activity">
    <reaction evidence="8">
        <text>L-threonyl-[protein] + ATP = O-phospho-L-threonyl-[protein] + ADP + H(+)</text>
        <dbReference type="Rhea" id="RHEA:46608"/>
        <dbReference type="Rhea" id="RHEA-COMP:11060"/>
        <dbReference type="Rhea" id="RHEA-COMP:11605"/>
        <dbReference type="ChEBI" id="CHEBI:15378"/>
        <dbReference type="ChEBI" id="CHEBI:30013"/>
        <dbReference type="ChEBI" id="CHEBI:30616"/>
        <dbReference type="ChEBI" id="CHEBI:61977"/>
        <dbReference type="ChEBI" id="CHEBI:456216"/>
        <dbReference type="EC" id="2.7.11.1"/>
    </reaction>
</comment>
<evidence type="ECO:0000256" key="1">
    <source>
        <dbReference type="ARBA" id="ARBA00012513"/>
    </source>
</evidence>
<dbReference type="GO" id="GO:0004674">
    <property type="term" value="F:protein serine/threonine kinase activity"/>
    <property type="evidence" value="ECO:0007669"/>
    <property type="project" value="UniProtKB-KW"/>
</dbReference>
<dbReference type="Proteomes" id="UP000467700">
    <property type="component" value="Unassembled WGS sequence"/>
</dbReference>
<evidence type="ECO:0000256" key="4">
    <source>
        <dbReference type="ARBA" id="ARBA00022679"/>
    </source>
</evidence>
<keyword evidence="6" id="KW-0418">Kinase</keyword>
<evidence type="ECO:0000256" key="11">
    <source>
        <dbReference type="SAM" id="MobiDB-lite"/>
    </source>
</evidence>
<feature type="domain" description="Protein kinase" evidence="12">
    <location>
        <begin position="1089"/>
        <end position="1463"/>
    </location>
</feature>
<feature type="compositionally biased region" description="Low complexity" evidence="11">
    <location>
        <begin position="466"/>
        <end position="481"/>
    </location>
</feature>
<feature type="region of interest" description="Disordered" evidence="11">
    <location>
        <begin position="1028"/>
        <end position="1079"/>
    </location>
</feature>
<evidence type="ECO:0000256" key="7">
    <source>
        <dbReference type="ARBA" id="ARBA00022840"/>
    </source>
</evidence>
<feature type="compositionally biased region" description="Basic and acidic residues" evidence="11">
    <location>
        <begin position="1651"/>
        <end position="1672"/>
    </location>
</feature>
<organism evidence="15 16">
    <name type="scientific">Cyclocybe aegerita</name>
    <name type="common">Black poplar mushroom</name>
    <name type="synonym">Agrocybe aegerita</name>
    <dbReference type="NCBI Taxonomy" id="1973307"/>
    <lineage>
        <taxon>Eukaryota</taxon>
        <taxon>Fungi</taxon>
        <taxon>Dikarya</taxon>
        <taxon>Basidiomycota</taxon>
        <taxon>Agaricomycotina</taxon>
        <taxon>Agaricomycetes</taxon>
        <taxon>Agaricomycetidae</taxon>
        <taxon>Agaricales</taxon>
        <taxon>Agaricineae</taxon>
        <taxon>Bolbitiaceae</taxon>
        <taxon>Cyclocybe</taxon>
    </lineage>
</organism>
<feature type="region of interest" description="Disordered" evidence="11">
    <location>
        <begin position="85"/>
        <end position="111"/>
    </location>
</feature>
<feature type="domain" description="AGC-kinase C-terminal" evidence="14">
    <location>
        <begin position="1464"/>
        <end position="1563"/>
    </location>
</feature>
<dbReference type="InterPro" id="IPR000719">
    <property type="entry name" value="Prot_kinase_dom"/>
</dbReference>
<dbReference type="InterPro" id="IPR011009">
    <property type="entry name" value="Kinase-like_dom_sf"/>
</dbReference>
<dbReference type="PROSITE" id="PS51285">
    <property type="entry name" value="AGC_KINASE_CTER"/>
    <property type="match status" value="1"/>
</dbReference>
<name>A0A8S0WVC8_CYCAE</name>
<feature type="compositionally biased region" description="Polar residues" evidence="11">
    <location>
        <begin position="1692"/>
        <end position="1713"/>
    </location>
</feature>
<feature type="compositionally biased region" description="Low complexity" evidence="11">
    <location>
        <begin position="967"/>
        <end position="976"/>
    </location>
</feature>
<dbReference type="InterPro" id="IPR000961">
    <property type="entry name" value="AGC-kinase_C"/>
</dbReference>
<keyword evidence="5" id="KW-0547">Nucleotide-binding</keyword>
<feature type="region of interest" description="Disordered" evidence="11">
    <location>
        <begin position="1343"/>
        <end position="1362"/>
    </location>
</feature>
<dbReference type="PROSITE" id="PS00108">
    <property type="entry name" value="PROTEIN_KINASE_ST"/>
    <property type="match status" value="1"/>
</dbReference>
<evidence type="ECO:0000313" key="16">
    <source>
        <dbReference type="Proteomes" id="UP000467700"/>
    </source>
</evidence>
<dbReference type="Pfam" id="PF00069">
    <property type="entry name" value="Pkinase"/>
    <property type="match status" value="2"/>
</dbReference>
<dbReference type="PANTHER" id="PTHR24356:SF1">
    <property type="entry name" value="SERINE_THREONINE-PROTEIN KINASE GREATWALL"/>
    <property type="match status" value="1"/>
</dbReference>
<dbReference type="InterPro" id="IPR001789">
    <property type="entry name" value="Sig_transdc_resp-reg_receiver"/>
</dbReference>
<feature type="region of interest" description="Disordered" evidence="11">
    <location>
        <begin position="1581"/>
        <end position="1720"/>
    </location>
</feature>
<dbReference type="FunFam" id="1.10.510.10:FF:000580">
    <property type="entry name" value="AGC protein kinase"/>
    <property type="match status" value="1"/>
</dbReference>
<keyword evidence="4" id="KW-0808">Transferase</keyword>
<dbReference type="GO" id="GO:1901992">
    <property type="term" value="P:positive regulation of mitotic cell cycle phase transition"/>
    <property type="evidence" value="ECO:0007669"/>
    <property type="project" value="UniProtKB-ARBA"/>
</dbReference>
<dbReference type="InterPro" id="IPR008271">
    <property type="entry name" value="Ser/Thr_kinase_AS"/>
</dbReference>
<dbReference type="InterPro" id="IPR035965">
    <property type="entry name" value="PAS-like_dom_sf"/>
</dbReference>
<evidence type="ECO:0000256" key="6">
    <source>
        <dbReference type="ARBA" id="ARBA00022777"/>
    </source>
</evidence>
<comment type="catalytic activity">
    <reaction evidence="9">
        <text>L-seryl-[protein] + ATP = O-phospho-L-seryl-[protein] + ADP + H(+)</text>
        <dbReference type="Rhea" id="RHEA:17989"/>
        <dbReference type="Rhea" id="RHEA-COMP:9863"/>
        <dbReference type="Rhea" id="RHEA-COMP:11604"/>
        <dbReference type="ChEBI" id="CHEBI:15378"/>
        <dbReference type="ChEBI" id="CHEBI:29999"/>
        <dbReference type="ChEBI" id="CHEBI:30616"/>
        <dbReference type="ChEBI" id="CHEBI:83421"/>
        <dbReference type="ChEBI" id="CHEBI:456216"/>
        <dbReference type="EC" id="2.7.11.1"/>
    </reaction>
</comment>
<dbReference type="GO" id="GO:0005737">
    <property type="term" value="C:cytoplasm"/>
    <property type="evidence" value="ECO:0007669"/>
    <property type="project" value="TreeGrafter"/>
</dbReference>
<dbReference type="InterPro" id="IPR011006">
    <property type="entry name" value="CheY-like_superfamily"/>
</dbReference>
<dbReference type="GO" id="GO:0005634">
    <property type="term" value="C:nucleus"/>
    <property type="evidence" value="ECO:0007669"/>
    <property type="project" value="TreeGrafter"/>
</dbReference>
<evidence type="ECO:0000259" key="14">
    <source>
        <dbReference type="PROSITE" id="PS51285"/>
    </source>
</evidence>
<feature type="compositionally biased region" description="Basic and acidic residues" evidence="11">
    <location>
        <begin position="428"/>
        <end position="438"/>
    </location>
</feature>
<keyword evidence="2" id="KW-0723">Serine/threonine-protein kinase</keyword>
<dbReference type="EC" id="2.7.11.1" evidence="1"/>